<evidence type="ECO:0000313" key="3">
    <source>
        <dbReference type="Proteomes" id="UP000037069"/>
    </source>
</evidence>
<dbReference type="OMA" id="FRFACIA"/>
<dbReference type="OrthoDB" id="7493332at2759"/>
<dbReference type="AlphaFoldDB" id="A0A0L0CCZ7"/>
<reference evidence="2 3" key="1">
    <citation type="journal article" date="2015" name="Nat. Commun.">
        <title>Lucilia cuprina genome unlocks parasitic fly biology to underpin future interventions.</title>
        <authorList>
            <person name="Anstead C.A."/>
            <person name="Korhonen P.K."/>
            <person name="Young N.D."/>
            <person name="Hall R.S."/>
            <person name="Jex A.R."/>
            <person name="Murali S.C."/>
            <person name="Hughes D.S."/>
            <person name="Lee S.F."/>
            <person name="Perry T."/>
            <person name="Stroehlein A.J."/>
            <person name="Ansell B.R."/>
            <person name="Breugelmans B."/>
            <person name="Hofmann A."/>
            <person name="Qu J."/>
            <person name="Dugan S."/>
            <person name="Lee S.L."/>
            <person name="Chao H."/>
            <person name="Dinh H."/>
            <person name="Han Y."/>
            <person name="Doddapaneni H.V."/>
            <person name="Worley K.C."/>
            <person name="Muzny D.M."/>
            <person name="Ioannidis P."/>
            <person name="Waterhouse R.M."/>
            <person name="Zdobnov E.M."/>
            <person name="James P.J."/>
            <person name="Bagnall N.H."/>
            <person name="Kotze A.C."/>
            <person name="Gibbs R.A."/>
            <person name="Richards S."/>
            <person name="Batterham P."/>
            <person name="Gasser R.B."/>
        </authorList>
    </citation>
    <scope>NUCLEOTIDE SEQUENCE [LARGE SCALE GENOMIC DNA]</scope>
    <source>
        <strain evidence="2 3">LS</strain>
        <tissue evidence="2">Full body</tissue>
    </source>
</reference>
<organism evidence="2 3">
    <name type="scientific">Lucilia cuprina</name>
    <name type="common">Green bottle fly</name>
    <name type="synonym">Australian sheep blowfly</name>
    <dbReference type="NCBI Taxonomy" id="7375"/>
    <lineage>
        <taxon>Eukaryota</taxon>
        <taxon>Metazoa</taxon>
        <taxon>Ecdysozoa</taxon>
        <taxon>Arthropoda</taxon>
        <taxon>Hexapoda</taxon>
        <taxon>Insecta</taxon>
        <taxon>Pterygota</taxon>
        <taxon>Neoptera</taxon>
        <taxon>Endopterygota</taxon>
        <taxon>Diptera</taxon>
        <taxon>Brachycera</taxon>
        <taxon>Muscomorpha</taxon>
        <taxon>Oestroidea</taxon>
        <taxon>Calliphoridae</taxon>
        <taxon>Luciliinae</taxon>
        <taxon>Lucilia</taxon>
    </lineage>
</organism>
<name>A0A0L0CCZ7_LUCCU</name>
<feature type="signal peptide" evidence="1">
    <location>
        <begin position="1"/>
        <end position="16"/>
    </location>
</feature>
<dbReference type="PANTHER" id="PTHR34931">
    <property type="entry name" value="FI02976P-RELATED"/>
    <property type="match status" value="1"/>
</dbReference>
<feature type="chain" id="PRO_5005536205" description="Pupal cuticle protein G1A" evidence="1">
    <location>
        <begin position="17"/>
        <end position="322"/>
    </location>
</feature>
<dbReference type="Proteomes" id="UP000037069">
    <property type="component" value="Unassembled WGS sequence"/>
</dbReference>
<evidence type="ECO:0008006" key="4">
    <source>
        <dbReference type="Google" id="ProtNLM"/>
    </source>
</evidence>
<sequence>MFKFIAILALAAVASAAPGFVSESHHSFVQPAVLTKTAFVDNSASSAITHQSFTNLEKKVPVVHSFAAAPVVKTVSYESAPVVKSVSYSTPVVKTVAPVVHTYESAPVVKSVSYSAPVVHTYESAPVVKSVSYAAAPVVKSVHTYESAPVIAVLALAAVASAAPGFVSESHHSFVQPAVLTKTAFVDNSASSAITHQSFTNLEKKVPVVHSYAAAPVVKTVSYESAPVVKSVSYSAPVVKTVAPVVHTYESAPVVKSVSYSAPVVHTYASAPVVKSVSYAAAPVVKSVQTYESAPVVKTVSYSAPVVKTFVSSPVTYTKLHH</sequence>
<gene>
    <name evidence="2" type="ORF">FF38_09541</name>
</gene>
<proteinExistence type="predicted"/>
<accession>A0A0L0CCZ7</accession>
<evidence type="ECO:0000313" key="2">
    <source>
        <dbReference type="EMBL" id="KNC30087.1"/>
    </source>
</evidence>
<keyword evidence="1" id="KW-0732">Signal</keyword>
<dbReference type="InterPro" id="IPR007614">
    <property type="entry name" value="Retinin_C"/>
</dbReference>
<dbReference type="PANTHER" id="PTHR34931:SF3">
    <property type="entry name" value="FI02976P-RELATED"/>
    <property type="match status" value="1"/>
</dbReference>
<evidence type="ECO:0000256" key="1">
    <source>
        <dbReference type="SAM" id="SignalP"/>
    </source>
</evidence>
<dbReference type="EMBL" id="JRES01000577">
    <property type="protein sequence ID" value="KNC30087.1"/>
    <property type="molecule type" value="Genomic_DNA"/>
</dbReference>
<comment type="caution">
    <text evidence="2">The sequence shown here is derived from an EMBL/GenBank/DDBJ whole genome shotgun (WGS) entry which is preliminary data.</text>
</comment>
<protein>
    <recommendedName>
        <fullName evidence="4">Pupal cuticle protein G1A</fullName>
    </recommendedName>
</protein>
<keyword evidence="3" id="KW-1185">Reference proteome</keyword>